<reference evidence="2 3" key="1">
    <citation type="submission" date="2016-03" db="EMBL/GenBank/DDBJ databases">
        <title>Cyphomyrmex costatus WGS genome.</title>
        <authorList>
            <person name="Nygaard S."/>
            <person name="Hu H."/>
            <person name="Boomsma J."/>
            <person name="Zhang G."/>
        </authorList>
    </citation>
    <scope>NUCLEOTIDE SEQUENCE [LARGE SCALE GENOMIC DNA]</scope>
    <source>
        <strain evidence="2">MS0001</strain>
        <tissue evidence="2">Whole body</tissue>
    </source>
</reference>
<name>A0A151IPI8_9HYME</name>
<keyword evidence="3" id="KW-1185">Reference proteome</keyword>
<protein>
    <submittedName>
        <fullName evidence="2">Uncharacterized protein</fullName>
    </submittedName>
</protein>
<feature type="non-terminal residue" evidence="2">
    <location>
        <position position="1"/>
    </location>
</feature>
<dbReference type="InterPro" id="IPR043502">
    <property type="entry name" value="DNA/RNA_pol_sf"/>
</dbReference>
<feature type="signal peptide" evidence="1">
    <location>
        <begin position="1"/>
        <end position="24"/>
    </location>
</feature>
<dbReference type="SUPFAM" id="SSF56672">
    <property type="entry name" value="DNA/RNA polymerases"/>
    <property type="match status" value="1"/>
</dbReference>
<dbReference type="Proteomes" id="UP000078542">
    <property type="component" value="Unassembled WGS sequence"/>
</dbReference>
<dbReference type="AlphaFoldDB" id="A0A151IPI8"/>
<dbReference type="EMBL" id="KQ976850">
    <property type="protein sequence ID" value="KYN07881.1"/>
    <property type="molecule type" value="Genomic_DNA"/>
</dbReference>
<dbReference type="GO" id="GO:0071897">
    <property type="term" value="P:DNA biosynthetic process"/>
    <property type="evidence" value="ECO:0007669"/>
    <property type="project" value="UniProtKB-ARBA"/>
</dbReference>
<feature type="chain" id="PRO_5007582249" evidence="1">
    <location>
        <begin position="25"/>
        <end position="162"/>
    </location>
</feature>
<sequence>CLENVNATLSLLLFLGFLINKRKCMLNPMRSCRFLGFMFNIDYFSSSIPRDKRRENLLWWRNVLTNPAQLNVIRSGHFALEIFTDASLTGWEAVCGKARIHGFCMVRYLAFLYPHTSLAASKGISLDEIRTAGWSETSTTFARFYNRSIINDSAFQAAILEM</sequence>
<evidence type="ECO:0000313" key="2">
    <source>
        <dbReference type="EMBL" id="KYN07881.1"/>
    </source>
</evidence>
<keyword evidence="1" id="KW-0732">Signal</keyword>
<organism evidence="2 3">
    <name type="scientific">Cyphomyrmex costatus</name>
    <dbReference type="NCBI Taxonomy" id="456900"/>
    <lineage>
        <taxon>Eukaryota</taxon>
        <taxon>Metazoa</taxon>
        <taxon>Ecdysozoa</taxon>
        <taxon>Arthropoda</taxon>
        <taxon>Hexapoda</taxon>
        <taxon>Insecta</taxon>
        <taxon>Pterygota</taxon>
        <taxon>Neoptera</taxon>
        <taxon>Endopterygota</taxon>
        <taxon>Hymenoptera</taxon>
        <taxon>Apocrita</taxon>
        <taxon>Aculeata</taxon>
        <taxon>Formicoidea</taxon>
        <taxon>Formicidae</taxon>
        <taxon>Myrmicinae</taxon>
        <taxon>Cyphomyrmex</taxon>
    </lineage>
</organism>
<evidence type="ECO:0000313" key="3">
    <source>
        <dbReference type="Proteomes" id="UP000078542"/>
    </source>
</evidence>
<evidence type="ECO:0000256" key="1">
    <source>
        <dbReference type="SAM" id="SignalP"/>
    </source>
</evidence>
<accession>A0A151IPI8</accession>
<gene>
    <name evidence="2" type="ORF">ALC62_01144</name>
</gene>
<proteinExistence type="predicted"/>